<gene>
    <name evidence="3" type="ORF">Q0590_34960</name>
</gene>
<keyword evidence="1" id="KW-0597">Phosphoprotein</keyword>
<dbReference type="SUPFAM" id="SSF52172">
    <property type="entry name" value="CheY-like"/>
    <property type="match status" value="1"/>
</dbReference>
<dbReference type="PANTHER" id="PTHR44520:SF2">
    <property type="entry name" value="RESPONSE REGULATOR RCP1"/>
    <property type="match status" value="1"/>
</dbReference>
<evidence type="ECO:0000259" key="2">
    <source>
        <dbReference type="PROSITE" id="PS50110"/>
    </source>
</evidence>
<dbReference type="CDD" id="cd17546">
    <property type="entry name" value="REC_hyHK_CKI1_RcsC-like"/>
    <property type="match status" value="1"/>
</dbReference>
<feature type="domain" description="Response regulatory" evidence="2">
    <location>
        <begin position="6"/>
        <end position="131"/>
    </location>
</feature>
<dbReference type="Proteomes" id="UP001168528">
    <property type="component" value="Unassembled WGS sequence"/>
</dbReference>
<evidence type="ECO:0000256" key="1">
    <source>
        <dbReference type="PROSITE-ProRule" id="PRU00169"/>
    </source>
</evidence>
<dbReference type="EMBL" id="JAUKPO010000065">
    <property type="protein sequence ID" value="MDO1451526.1"/>
    <property type="molecule type" value="Genomic_DNA"/>
</dbReference>
<sequence length="136" mass="15917">MHKLCCVLLIDDDSTSNYLHKFLICDLQISHQVHCCTSGKQALAFLEQCVQNHSFPELIFIDRKMPLMDGFEFLKIYMEREYHKKYVSIITMLTAYINSADLTYLSHLGFVKYMPKPLTEKELLEVVHAHNNRQSC</sequence>
<evidence type="ECO:0000313" key="4">
    <source>
        <dbReference type="Proteomes" id="UP001168528"/>
    </source>
</evidence>
<dbReference type="RefSeq" id="WP_302042323.1">
    <property type="nucleotide sequence ID" value="NZ_JAUKPO010000065.1"/>
</dbReference>
<proteinExistence type="predicted"/>
<organism evidence="3 4">
    <name type="scientific">Rhodocytophaga aerolata</name>
    <dbReference type="NCBI Taxonomy" id="455078"/>
    <lineage>
        <taxon>Bacteria</taxon>
        <taxon>Pseudomonadati</taxon>
        <taxon>Bacteroidota</taxon>
        <taxon>Cytophagia</taxon>
        <taxon>Cytophagales</taxon>
        <taxon>Rhodocytophagaceae</taxon>
        <taxon>Rhodocytophaga</taxon>
    </lineage>
</organism>
<dbReference type="Gene3D" id="3.40.50.2300">
    <property type="match status" value="1"/>
</dbReference>
<protein>
    <submittedName>
        <fullName evidence="3">Response regulator</fullName>
    </submittedName>
</protein>
<dbReference type="SMART" id="SM00448">
    <property type="entry name" value="REC"/>
    <property type="match status" value="1"/>
</dbReference>
<dbReference type="InterPro" id="IPR052893">
    <property type="entry name" value="TCS_response_regulator"/>
</dbReference>
<reference evidence="3" key="1">
    <citation type="submission" date="2023-07" db="EMBL/GenBank/DDBJ databases">
        <title>The genome sequence of Rhodocytophaga aerolata KACC 12507.</title>
        <authorList>
            <person name="Zhang X."/>
        </authorList>
    </citation>
    <scope>NUCLEOTIDE SEQUENCE</scope>
    <source>
        <strain evidence="3">KACC 12507</strain>
    </source>
</reference>
<accession>A0ABT8RIJ5</accession>
<dbReference type="PANTHER" id="PTHR44520">
    <property type="entry name" value="RESPONSE REGULATOR RCP1-RELATED"/>
    <property type="match status" value="1"/>
</dbReference>
<feature type="modified residue" description="4-aspartylphosphate" evidence="1">
    <location>
        <position position="62"/>
    </location>
</feature>
<dbReference type="PROSITE" id="PS50110">
    <property type="entry name" value="RESPONSE_REGULATORY"/>
    <property type="match status" value="1"/>
</dbReference>
<dbReference type="Pfam" id="PF00072">
    <property type="entry name" value="Response_reg"/>
    <property type="match status" value="1"/>
</dbReference>
<dbReference type="InterPro" id="IPR001789">
    <property type="entry name" value="Sig_transdc_resp-reg_receiver"/>
</dbReference>
<evidence type="ECO:0000313" key="3">
    <source>
        <dbReference type="EMBL" id="MDO1451526.1"/>
    </source>
</evidence>
<keyword evidence="4" id="KW-1185">Reference proteome</keyword>
<dbReference type="InterPro" id="IPR011006">
    <property type="entry name" value="CheY-like_superfamily"/>
</dbReference>
<name>A0ABT8RIJ5_9BACT</name>
<comment type="caution">
    <text evidence="3">The sequence shown here is derived from an EMBL/GenBank/DDBJ whole genome shotgun (WGS) entry which is preliminary data.</text>
</comment>